<reference evidence="2" key="1">
    <citation type="submission" date="2016-09" db="EMBL/GenBank/DDBJ databases">
        <title>Draft genome of thermotolerant cyanobacterium Desertifilum sp. strain IPPAS B-1220.</title>
        <authorList>
            <person name="Sinetova M.A."/>
            <person name="Bolakhan K."/>
            <person name="Zayadan B.K."/>
            <person name="Mironov K.S."/>
            <person name="Ustinova V."/>
            <person name="Kupriyanova E.V."/>
            <person name="Sidorov R.A."/>
            <person name="Skrypnik A.N."/>
            <person name="Gogoleva N.E."/>
            <person name="Gogolev Y.V."/>
            <person name="Los D.A."/>
        </authorList>
    </citation>
    <scope>NUCLEOTIDE SEQUENCE [LARGE SCALE GENOMIC DNA]</scope>
    <source>
        <strain evidence="2">IPPAS B-1220</strain>
    </source>
</reference>
<gene>
    <name evidence="2" type="ORF">BH720_04905</name>
</gene>
<dbReference type="Pfam" id="PF01926">
    <property type="entry name" value="MMR_HSR1"/>
    <property type="match status" value="1"/>
</dbReference>
<evidence type="ECO:0000313" key="2">
    <source>
        <dbReference type="EMBL" id="OEJ76348.1"/>
    </source>
</evidence>
<accession>A0A1E5QNX7</accession>
<dbReference type="CDD" id="cd00882">
    <property type="entry name" value="Ras_like_GTPase"/>
    <property type="match status" value="1"/>
</dbReference>
<dbReference type="Gene3D" id="3.40.50.300">
    <property type="entry name" value="P-loop containing nucleotide triphosphate hydrolases"/>
    <property type="match status" value="1"/>
</dbReference>
<dbReference type="EMBL" id="MJGC01000039">
    <property type="protein sequence ID" value="OEJ76348.1"/>
    <property type="molecule type" value="Genomic_DNA"/>
</dbReference>
<evidence type="ECO:0000259" key="1">
    <source>
        <dbReference type="Pfam" id="PF01926"/>
    </source>
</evidence>
<feature type="domain" description="G" evidence="1">
    <location>
        <begin position="36"/>
        <end position="180"/>
    </location>
</feature>
<sequence>MLSVELSSVSLPTIRANFIVEKLKQLPQDLPNLKLFVTGRTGSGKTTLANRLIGIDYFLKSTGYQDCTDEINWIDFPLGLSYFDLPGICSDDRLENYNRAFMGLRQVEDFPFVDSITLAKYNQDRIAKRVTLRIEDFQSKTIEPDLVLYLIASDKQFISSDIAYLRDLLRKNYPIVYVFNCFGDRETGTHESASPQNLEDITRKLNKIHEVLEIPYPPVIANVNCWTGKGISDLVQLCYRKLGDDKGRLLFELMEYQIQKTPSEYLARVKANLLTMTASVACYKTSHLSTDVDNVLNFVAGQPEHLDNSEYEFIASKVRELITAKIETHYEKVIQQRSKKIYKSVPVFKTIHEEINDYSRPIYREEVIWKKTSNPFKKLKNEWKYGSSKKPITERYCVGYHKKTETRQVHVGYREEYSHTEYWQEETGELRAVGTTYHHLDKDGVALVLTLVHLAIFAGLHGLKGKAQLEAQYTTLYNAFLERGKHLPKFPSKPTEGKILEILTTHQDRLFEPFLDEAIATSAQ</sequence>
<dbReference type="InterPro" id="IPR006073">
    <property type="entry name" value="GTP-bd"/>
</dbReference>
<dbReference type="STRING" id="1781255.BH720_04905"/>
<organism evidence="2">
    <name type="scientific">Desertifilum tharense IPPAS B-1220</name>
    <dbReference type="NCBI Taxonomy" id="1781255"/>
    <lineage>
        <taxon>Bacteria</taxon>
        <taxon>Bacillati</taxon>
        <taxon>Cyanobacteriota</taxon>
        <taxon>Cyanophyceae</taxon>
        <taxon>Desertifilales</taxon>
        <taxon>Desertifilaceae</taxon>
        <taxon>Desertifilum</taxon>
    </lineage>
</organism>
<dbReference type="InterPro" id="IPR027417">
    <property type="entry name" value="P-loop_NTPase"/>
</dbReference>
<dbReference type="AlphaFoldDB" id="A0A1E5QNX7"/>
<protein>
    <recommendedName>
        <fullName evidence="1">G domain-containing protein</fullName>
    </recommendedName>
</protein>
<dbReference type="OrthoDB" id="514207at2"/>
<dbReference type="RefSeq" id="WP_069966049.1">
    <property type="nucleotide sequence ID" value="NZ_CM124774.1"/>
</dbReference>
<proteinExistence type="predicted"/>
<name>A0A1E5QNX7_9CYAN</name>
<dbReference type="GO" id="GO:0005525">
    <property type="term" value="F:GTP binding"/>
    <property type="evidence" value="ECO:0007669"/>
    <property type="project" value="InterPro"/>
</dbReference>
<dbReference type="SUPFAM" id="SSF52540">
    <property type="entry name" value="P-loop containing nucleoside triphosphate hydrolases"/>
    <property type="match status" value="1"/>
</dbReference>
<comment type="caution">
    <text evidence="2">The sequence shown here is derived from an EMBL/GenBank/DDBJ whole genome shotgun (WGS) entry which is preliminary data.</text>
</comment>